<accession>A0A926NWJ6</accession>
<protein>
    <submittedName>
        <fullName evidence="1">Uncharacterized protein</fullName>
    </submittedName>
</protein>
<dbReference type="Proteomes" id="UP000598467">
    <property type="component" value="Unassembled WGS sequence"/>
</dbReference>
<gene>
    <name evidence="1" type="ORF">HK439_20650</name>
</gene>
<dbReference type="AlphaFoldDB" id="A0A926NWJ6"/>
<evidence type="ECO:0000313" key="2">
    <source>
        <dbReference type="Proteomes" id="UP000598467"/>
    </source>
</evidence>
<reference evidence="1" key="1">
    <citation type="submission" date="2020-05" db="EMBL/GenBank/DDBJ databases">
        <title>Identification of trans-AT polyketide cluster in two marine bacteria, producers of a novel glutaramide-containing polyketide sesbanimide D and analogs.</title>
        <authorList>
            <person name="Kacar D."/>
            <person name="Rodriguez P."/>
            <person name="Canedo L."/>
            <person name="Gonzalez E."/>
            <person name="Galan B."/>
            <person name="De La Calle F."/>
            <person name="Garcia J.L."/>
        </authorList>
    </citation>
    <scope>NUCLEOTIDE SEQUENCE</scope>
    <source>
        <strain evidence="1">PHM038</strain>
    </source>
</reference>
<proteinExistence type="predicted"/>
<name>A0A926NWJ6_9HYPH</name>
<evidence type="ECO:0000313" key="1">
    <source>
        <dbReference type="EMBL" id="MBD1548682.1"/>
    </source>
</evidence>
<dbReference type="RefSeq" id="WP_190293373.1">
    <property type="nucleotide sequence ID" value="NZ_JABFCZ010000025.1"/>
</dbReference>
<comment type="caution">
    <text evidence="1">The sequence shown here is derived from an EMBL/GenBank/DDBJ whole genome shotgun (WGS) entry which is preliminary data.</text>
</comment>
<dbReference type="EMBL" id="JABFCZ010000025">
    <property type="protein sequence ID" value="MBD1548682.1"/>
    <property type="molecule type" value="Genomic_DNA"/>
</dbReference>
<organism evidence="1 2">
    <name type="scientific">Roseibium aggregatum</name>
    <dbReference type="NCBI Taxonomy" id="187304"/>
    <lineage>
        <taxon>Bacteria</taxon>
        <taxon>Pseudomonadati</taxon>
        <taxon>Pseudomonadota</taxon>
        <taxon>Alphaproteobacteria</taxon>
        <taxon>Hyphomicrobiales</taxon>
        <taxon>Stappiaceae</taxon>
        <taxon>Roseibium</taxon>
    </lineage>
</organism>
<sequence length="237" mass="25877">MADSEISTSLSSVTRRMLLAGTALVTAAWTINTFARWPTLDGDEPDAALRLWKEWNEANLRTSELCRRQQGIEARLFETVGFPRAEVDLPEEGGPVLLHSQDQIEEFFGNDPSTAAIQARAEDNLAAHQARWDAADSELGYSAAKQEEETAALLEQELVDALMNTPATSLAGVASKLDAILREGESSEDCPDFPWPFIRSALADLVRIVQRIQPDRIVPGTDWFASSSGASDSSGSR</sequence>